<dbReference type="Proteomes" id="UP000676336">
    <property type="component" value="Unassembled WGS sequence"/>
</dbReference>
<protein>
    <submittedName>
        <fullName evidence="1">Uncharacterized protein</fullName>
    </submittedName>
</protein>
<feature type="non-terminal residue" evidence="1">
    <location>
        <position position="1"/>
    </location>
</feature>
<organism evidence="1 2">
    <name type="scientific">Rotaria magnacalcarata</name>
    <dbReference type="NCBI Taxonomy" id="392030"/>
    <lineage>
        <taxon>Eukaryota</taxon>
        <taxon>Metazoa</taxon>
        <taxon>Spiralia</taxon>
        <taxon>Gnathifera</taxon>
        <taxon>Rotifera</taxon>
        <taxon>Eurotatoria</taxon>
        <taxon>Bdelloidea</taxon>
        <taxon>Philodinida</taxon>
        <taxon>Philodinidae</taxon>
        <taxon>Rotaria</taxon>
    </lineage>
</organism>
<evidence type="ECO:0000313" key="2">
    <source>
        <dbReference type="Proteomes" id="UP000676336"/>
    </source>
</evidence>
<dbReference type="EMBL" id="CAJOBI010022951">
    <property type="protein sequence ID" value="CAF4227805.1"/>
    <property type="molecule type" value="Genomic_DNA"/>
</dbReference>
<comment type="caution">
    <text evidence="1">The sequence shown here is derived from an EMBL/GenBank/DDBJ whole genome shotgun (WGS) entry which is preliminary data.</text>
</comment>
<gene>
    <name evidence="1" type="ORF">SMN809_LOCUS23006</name>
</gene>
<accession>A0A8S2SLE1</accession>
<feature type="non-terminal residue" evidence="1">
    <location>
        <position position="114"/>
    </location>
</feature>
<evidence type="ECO:0000313" key="1">
    <source>
        <dbReference type="EMBL" id="CAF4227805.1"/>
    </source>
</evidence>
<sequence length="114" mass="12761">LLSHLCSSNVANLNYDAVRFVYDRLAPSLNYAESTKRFTDRIVDSLDSTWTKWNGLIHKIARPSSANGSGGLIPSDALLSFVPKTFTMATDGKILFAQAIDYEKEITRPKPYLY</sequence>
<name>A0A8S2SLE1_9BILA</name>
<proteinExistence type="predicted"/>
<dbReference type="AlphaFoldDB" id="A0A8S2SLE1"/>
<reference evidence="1" key="1">
    <citation type="submission" date="2021-02" db="EMBL/GenBank/DDBJ databases">
        <authorList>
            <person name="Nowell W R."/>
        </authorList>
    </citation>
    <scope>NUCLEOTIDE SEQUENCE</scope>
</reference>